<keyword evidence="3" id="KW-1185">Reference proteome</keyword>
<dbReference type="Proteomes" id="UP000321805">
    <property type="component" value="Chromosome"/>
</dbReference>
<dbReference type="RefSeq" id="WP_146917613.1">
    <property type="nucleotide sequence ID" value="NZ_CP042430.1"/>
</dbReference>
<feature type="region of interest" description="Disordered" evidence="1">
    <location>
        <begin position="1"/>
        <end position="32"/>
    </location>
</feature>
<feature type="compositionally biased region" description="Basic and acidic residues" evidence="1">
    <location>
        <begin position="1"/>
        <end position="23"/>
    </location>
</feature>
<dbReference type="EMBL" id="CP042430">
    <property type="protein sequence ID" value="QEC47307.1"/>
    <property type="molecule type" value="Genomic_DNA"/>
</dbReference>
<organism evidence="2 3">
    <name type="scientific">Baekduia soli</name>
    <dbReference type="NCBI Taxonomy" id="496014"/>
    <lineage>
        <taxon>Bacteria</taxon>
        <taxon>Bacillati</taxon>
        <taxon>Actinomycetota</taxon>
        <taxon>Thermoleophilia</taxon>
        <taxon>Solirubrobacterales</taxon>
        <taxon>Baekduiaceae</taxon>
        <taxon>Baekduia</taxon>
    </lineage>
</organism>
<name>A0A5B8U2Q0_9ACTN</name>
<reference evidence="2 3" key="1">
    <citation type="journal article" date="2018" name="J. Microbiol.">
        <title>Baekduia soli gen. nov., sp. nov., a novel bacterium isolated from the soil of Baekdu Mountain and proposal of a novel family name, Baekduiaceae fam. nov.</title>
        <authorList>
            <person name="An D.S."/>
            <person name="Siddiqi M.Z."/>
            <person name="Kim K.H."/>
            <person name="Yu H.S."/>
            <person name="Im W.T."/>
        </authorList>
    </citation>
    <scope>NUCLEOTIDE SEQUENCE [LARGE SCALE GENOMIC DNA]</scope>
    <source>
        <strain evidence="2 3">BR7-21</strain>
    </source>
</reference>
<dbReference type="AlphaFoldDB" id="A0A5B8U2Q0"/>
<accession>A0A5B8U2Q0</accession>
<sequence length="69" mass="7706">MAHPPDDRCESRQRRRPIDHDHPGPVADDEVGLSPLGRAFLDALRDDDRFRDIIADPFGERAALDSDAA</sequence>
<dbReference type="KEGG" id="bsol:FSW04_06705"/>
<gene>
    <name evidence="2" type="ORF">FSW04_06705</name>
</gene>
<evidence type="ECO:0000313" key="3">
    <source>
        <dbReference type="Proteomes" id="UP000321805"/>
    </source>
</evidence>
<proteinExistence type="predicted"/>
<evidence type="ECO:0000313" key="2">
    <source>
        <dbReference type="EMBL" id="QEC47307.1"/>
    </source>
</evidence>
<protein>
    <submittedName>
        <fullName evidence="2">Uncharacterized protein</fullName>
    </submittedName>
</protein>
<evidence type="ECO:0000256" key="1">
    <source>
        <dbReference type="SAM" id="MobiDB-lite"/>
    </source>
</evidence>